<proteinExistence type="predicted"/>
<evidence type="ECO:0000256" key="1">
    <source>
        <dbReference type="SAM" id="SignalP"/>
    </source>
</evidence>
<reference evidence="2 3" key="1">
    <citation type="submission" date="2020-04" db="EMBL/GenBank/DDBJ databases">
        <authorList>
            <person name="De Canck E."/>
        </authorList>
    </citation>
    <scope>NUCLEOTIDE SEQUENCE [LARGE SCALE GENOMIC DNA]</scope>
    <source>
        <strain evidence="2 3">LMG 3458</strain>
    </source>
</reference>
<accession>A0A6S6ZSL2</accession>
<organism evidence="2 3">
    <name type="scientific">Achromobacter deleyi</name>
    <dbReference type="NCBI Taxonomy" id="1353891"/>
    <lineage>
        <taxon>Bacteria</taxon>
        <taxon>Pseudomonadati</taxon>
        <taxon>Pseudomonadota</taxon>
        <taxon>Betaproteobacteria</taxon>
        <taxon>Burkholderiales</taxon>
        <taxon>Alcaligenaceae</taxon>
        <taxon>Achromobacter</taxon>
    </lineage>
</organism>
<dbReference type="AlphaFoldDB" id="A0A6S6ZSL2"/>
<keyword evidence="1" id="KW-0732">Signal</keyword>
<dbReference type="RefSeq" id="WP_175191438.1">
    <property type="nucleotide sequence ID" value="NZ_CADIJO010000002.1"/>
</dbReference>
<name>A0A6S6ZSL2_9BURK</name>
<evidence type="ECO:0000313" key="3">
    <source>
        <dbReference type="Proteomes" id="UP000494111"/>
    </source>
</evidence>
<feature type="signal peptide" evidence="1">
    <location>
        <begin position="1"/>
        <end position="26"/>
    </location>
</feature>
<sequence>MRITLAVASLLAALLYFMLSDPCACAADPGERICRDTTCPQAARGASLWSLGNRFSLLNLPLRAL</sequence>
<feature type="chain" id="PRO_5028825871" evidence="1">
    <location>
        <begin position="27"/>
        <end position="65"/>
    </location>
</feature>
<evidence type="ECO:0000313" key="2">
    <source>
        <dbReference type="EMBL" id="CAB3660379.1"/>
    </source>
</evidence>
<dbReference type="EMBL" id="CADIJO010000002">
    <property type="protein sequence ID" value="CAB3660379.1"/>
    <property type="molecule type" value="Genomic_DNA"/>
</dbReference>
<protein>
    <submittedName>
        <fullName evidence="2">Uncharacterized protein</fullName>
    </submittedName>
</protein>
<gene>
    <name evidence="2" type="ORF">LMG3458_00549</name>
</gene>
<dbReference type="Proteomes" id="UP000494111">
    <property type="component" value="Unassembled WGS sequence"/>
</dbReference>